<dbReference type="Gene3D" id="3.40.50.10190">
    <property type="entry name" value="BRCT domain"/>
    <property type="match status" value="2"/>
</dbReference>
<evidence type="ECO:0000313" key="13">
    <source>
        <dbReference type="Proteomes" id="UP001557470"/>
    </source>
</evidence>
<organism evidence="12 13">
    <name type="scientific">Umbra pygmaea</name>
    <name type="common">Eastern mudminnow</name>
    <dbReference type="NCBI Taxonomy" id="75934"/>
    <lineage>
        <taxon>Eukaryota</taxon>
        <taxon>Metazoa</taxon>
        <taxon>Chordata</taxon>
        <taxon>Craniata</taxon>
        <taxon>Vertebrata</taxon>
        <taxon>Euteleostomi</taxon>
        <taxon>Actinopterygii</taxon>
        <taxon>Neopterygii</taxon>
        <taxon>Teleostei</taxon>
        <taxon>Protacanthopterygii</taxon>
        <taxon>Esociformes</taxon>
        <taxon>Umbridae</taxon>
        <taxon>Umbra</taxon>
    </lineage>
</organism>
<dbReference type="PROSITE" id="PS50088">
    <property type="entry name" value="ANK_REPEAT"/>
    <property type="match status" value="2"/>
</dbReference>
<evidence type="ECO:0000256" key="1">
    <source>
        <dbReference type="ARBA" id="ARBA00004123"/>
    </source>
</evidence>
<keyword evidence="9" id="KW-0040">ANK repeat</keyword>
<keyword evidence="4" id="KW-0677">Repeat</keyword>
<dbReference type="SUPFAM" id="SSF52113">
    <property type="entry name" value="BRCT domain"/>
    <property type="match status" value="1"/>
</dbReference>
<accession>A0ABD0XB34</accession>
<dbReference type="PANTHER" id="PTHR46677:SF1">
    <property type="entry name" value="SMC5-SMC6 COMPLEX LOCALIZATION FACTOR PROTEIN 1"/>
    <property type="match status" value="1"/>
</dbReference>
<feature type="region of interest" description="Disordered" evidence="10">
    <location>
        <begin position="218"/>
        <end position="288"/>
    </location>
</feature>
<dbReference type="PROSITE" id="PS50297">
    <property type="entry name" value="ANK_REP_REGION"/>
    <property type="match status" value="1"/>
</dbReference>
<keyword evidence="3" id="KW-0963">Cytoplasm</keyword>
<feature type="region of interest" description="Disordered" evidence="10">
    <location>
        <begin position="651"/>
        <end position="685"/>
    </location>
</feature>
<keyword evidence="5" id="KW-0227">DNA damage</keyword>
<gene>
    <name evidence="12" type="ORF">UPYG_G00189560</name>
</gene>
<dbReference type="EMBL" id="JAGEUA010000005">
    <property type="protein sequence ID" value="KAL0979781.1"/>
    <property type="molecule type" value="Genomic_DNA"/>
</dbReference>
<dbReference type="Gene3D" id="1.25.40.20">
    <property type="entry name" value="Ankyrin repeat-containing domain"/>
    <property type="match status" value="1"/>
</dbReference>
<dbReference type="InterPro" id="IPR036770">
    <property type="entry name" value="Ankyrin_rpt-contain_sf"/>
</dbReference>
<evidence type="ECO:0000256" key="8">
    <source>
        <dbReference type="ARBA" id="ARBA00023242"/>
    </source>
</evidence>
<dbReference type="InterPro" id="IPR002110">
    <property type="entry name" value="Ankyrin_rpt"/>
</dbReference>
<dbReference type="CDD" id="cd17728">
    <property type="entry name" value="BRCT_TopBP1_rpt8"/>
    <property type="match status" value="1"/>
</dbReference>
<dbReference type="InterPro" id="IPR049936">
    <property type="entry name" value="TopBP1_BRCT_8"/>
</dbReference>
<name>A0ABD0XB34_UMBPY</name>
<evidence type="ECO:0000256" key="7">
    <source>
        <dbReference type="ARBA" id="ARBA00023212"/>
    </source>
</evidence>
<dbReference type="GO" id="GO:0005813">
    <property type="term" value="C:centrosome"/>
    <property type="evidence" value="ECO:0007669"/>
    <property type="project" value="UniProtKB-SubCell"/>
</dbReference>
<evidence type="ECO:0000256" key="3">
    <source>
        <dbReference type="ARBA" id="ARBA00022490"/>
    </source>
</evidence>
<dbReference type="CDD" id="cd17738">
    <property type="entry name" value="BRCT_TopBP1_rpt7"/>
    <property type="match status" value="1"/>
</dbReference>
<keyword evidence="6" id="KW-0234">DNA repair</keyword>
<evidence type="ECO:0000256" key="5">
    <source>
        <dbReference type="ARBA" id="ARBA00022763"/>
    </source>
</evidence>
<sequence>MVKSQKVFQISGIKNLHLKGKLLHGIHQLRGNYIGGSVYNHSTTHLIVSHAPMASEKFLAACAGGKWIVTPNYIFDSHKNGSWLTEGLYEVDASHVPGALNPVKVWRERVTRGEVAGAFEGWRVLLVAKPTQTDIFKRILKAGKATVQASSSPSIDNTQYSSNDDLTHVLTSHVAEHVKIHNASVPCYSIKHIAHHLLGEDLSFGMDFTRTEEEPVEILMEEEPNVSQTEEEPVETLMEEEPNVSQTEAEPVETLMEEEPNERQTEEDSEPNDSLTKEEAVEGDAEDFTELEVDARNYMSQIEERRLFRQKLMMLPEILSYNTPGRPTQMFGDYYHNVQNLTDCGFFTEAVEELRWRLQPGNLPSASFLHPLMQHALHGEAKPLFYRVFHTLLNTILRNNPPWCSPASERFYLKVLQCPECEKGVWPLLETSLRYCMGSELTCHSLPGSASLELLRFHGDLQAFMVKLFKCDIHSAINGRDGGVRSNVLNSVFWSVWDRSTLGSKPVQQVAQLLIQASVWMGSVSEGEGRSIERNRRQRLVLTLQDILGVVVDYWCQKHCLFNRSLVDNGMEDLAQHISILCQDLSPALLQELIPGMVSTRLRMLTANYIYRLLCCRNHISLGSDALSLRTIVSSYLPALGKLSAVRAGGSRYQQAESRNSQSGDEHASPSMVTQGPASRMPSGFVNGAGRAKEDVLRGLNRINAAVTRPEADGAGETILHRVCKRNQVETLLQILALPGIDVNVKDHAGWTPLHEACNHGSSACVEALLRHFPGLHLKGQVDGVSPLQDSLLCGHVDIAKMLLQHAGSDLLEQRDVHGRTPLDLVTSAPLREELKQSALIGDAAMKFLGSEVRDLPFLEACSCLLNCLLLTYQKERAQVWDAPLSLGGKLAKALKKPSAQKVRAGWDDPELARLVEDLETLLGVDEHLAQLAPALRECQGANTRLLITLLEDMKEHTCI</sequence>
<evidence type="ECO:0000313" key="12">
    <source>
        <dbReference type="EMBL" id="KAL0979781.1"/>
    </source>
</evidence>
<comment type="caution">
    <text evidence="12">The sequence shown here is derived from an EMBL/GenBank/DDBJ whole genome shotgun (WGS) entry which is preliminary data.</text>
</comment>
<proteinExistence type="predicted"/>
<dbReference type="GO" id="GO:0005634">
    <property type="term" value="C:nucleus"/>
    <property type="evidence" value="ECO:0007669"/>
    <property type="project" value="UniProtKB-SubCell"/>
</dbReference>
<dbReference type="GO" id="GO:0006281">
    <property type="term" value="P:DNA repair"/>
    <property type="evidence" value="ECO:0007669"/>
    <property type="project" value="UniProtKB-KW"/>
</dbReference>
<evidence type="ECO:0000256" key="10">
    <source>
        <dbReference type="SAM" id="MobiDB-lite"/>
    </source>
</evidence>
<dbReference type="Pfam" id="PF12796">
    <property type="entry name" value="Ank_2"/>
    <property type="match status" value="1"/>
</dbReference>
<feature type="domain" description="TopBP1/SLF1 BRCT" evidence="11">
    <location>
        <begin position="116"/>
        <end position="202"/>
    </location>
</feature>
<protein>
    <recommendedName>
        <fullName evidence="11">TopBP1/SLF1 BRCT domain-containing protein</fullName>
    </recommendedName>
</protein>
<feature type="compositionally biased region" description="Polar residues" evidence="10">
    <location>
        <begin position="652"/>
        <end position="663"/>
    </location>
</feature>
<evidence type="ECO:0000256" key="4">
    <source>
        <dbReference type="ARBA" id="ARBA00022737"/>
    </source>
</evidence>
<dbReference type="InterPro" id="IPR057595">
    <property type="entry name" value="TopB1_SLF1_BRCT"/>
</dbReference>
<dbReference type="SUPFAM" id="SSF48403">
    <property type="entry name" value="Ankyrin repeat"/>
    <property type="match status" value="1"/>
</dbReference>
<dbReference type="AlphaFoldDB" id="A0ABD0XB34"/>
<dbReference type="SMART" id="SM00248">
    <property type="entry name" value="ANK"/>
    <property type="match status" value="3"/>
</dbReference>
<feature type="compositionally biased region" description="Acidic residues" evidence="10">
    <location>
        <begin position="218"/>
        <end position="242"/>
    </location>
</feature>
<dbReference type="PANTHER" id="PTHR46677">
    <property type="entry name" value="SMC5-SMC6 COMPLEX LOCALIZATION FACTOR PROTEIN 1"/>
    <property type="match status" value="1"/>
</dbReference>
<dbReference type="InterPro" id="IPR042479">
    <property type="entry name" value="Slf1"/>
</dbReference>
<dbReference type="Proteomes" id="UP001557470">
    <property type="component" value="Unassembled WGS sequence"/>
</dbReference>
<keyword evidence="13" id="KW-1185">Reference proteome</keyword>
<evidence type="ECO:0000256" key="9">
    <source>
        <dbReference type="PROSITE-ProRule" id="PRU00023"/>
    </source>
</evidence>
<dbReference type="Pfam" id="PF23294">
    <property type="entry name" value="BRCT_TopB1_SLF1"/>
    <property type="match status" value="1"/>
</dbReference>
<feature type="repeat" description="ANK" evidence="9">
    <location>
        <begin position="749"/>
        <end position="781"/>
    </location>
</feature>
<keyword evidence="8" id="KW-0539">Nucleus</keyword>
<keyword evidence="7" id="KW-0206">Cytoskeleton</keyword>
<reference evidence="12 13" key="1">
    <citation type="submission" date="2024-06" db="EMBL/GenBank/DDBJ databases">
        <authorList>
            <person name="Pan Q."/>
            <person name="Wen M."/>
            <person name="Jouanno E."/>
            <person name="Zahm M."/>
            <person name="Klopp C."/>
            <person name="Cabau C."/>
            <person name="Louis A."/>
            <person name="Berthelot C."/>
            <person name="Parey E."/>
            <person name="Roest Crollius H."/>
            <person name="Montfort J."/>
            <person name="Robinson-Rechavi M."/>
            <person name="Bouchez O."/>
            <person name="Lampietro C."/>
            <person name="Lopez Roques C."/>
            <person name="Donnadieu C."/>
            <person name="Postlethwait J."/>
            <person name="Bobe J."/>
            <person name="Verreycken H."/>
            <person name="Guiguen Y."/>
        </authorList>
    </citation>
    <scope>NUCLEOTIDE SEQUENCE [LARGE SCALE GENOMIC DNA]</scope>
    <source>
        <strain evidence="12">Up_M1</strain>
        <tissue evidence="12">Testis</tissue>
    </source>
</reference>
<evidence type="ECO:0000256" key="2">
    <source>
        <dbReference type="ARBA" id="ARBA00004300"/>
    </source>
</evidence>
<dbReference type="InterPro" id="IPR036420">
    <property type="entry name" value="BRCT_dom_sf"/>
</dbReference>
<evidence type="ECO:0000256" key="6">
    <source>
        <dbReference type="ARBA" id="ARBA00023204"/>
    </source>
</evidence>
<comment type="subcellular location">
    <subcellularLocation>
        <location evidence="2">Cytoplasm</location>
        <location evidence="2">Cytoskeleton</location>
        <location evidence="2">Microtubule organizing center</location>
        <location evidence="2">Centrosome</location>
    </subcellularLocation>
    <subcellularLocation>
        <location evidence="1">Nucleus</location>
    </subcellularLocation>
</comment>
<feature type="repeat" description="ANK" evidence="9">
    <location>
        <begin position="715"/>
        <end position="748"/>
    </location>
</feature>
<evidence type="ECO:0000259" key="11">
    <source>
        <dbReference type="Pfam" id="PF23294"/>
    </source>
</evidence>